<dbReference type="OrthoDB" id="4063705at2759"/>
<evidence type="ECO:0000313" key="3">
    <source>
        <dbReference type="Proteomes" id="UP000006968"/>
    </source>
</evidence>
<protein>
    <submittedName>
        <fullName evidence="2">YNL165W</fullName>
    </submittedName>
</protein>
<reference evidence="2 3" key="1">
    <citation type="journal article" date="2013" name="BMC Genomics">
        <title>High quality de novo sequencing and assembly of the Saccharomyces arboricolus genome.</title>
        <authorList>
            <person name="Liti G."/>
            <person name="Nguyen Ba A.N."/>
            <person name="Blythe M."/>
            <person name="Mueller C.A."/>
            <person name="Bergstroem A."/>
            <person name="Cubillos F.A."/>
            <person name="Dafhnis-Calas F."/>
            <person name="Khoshraftar S."/>
            <person name="Malla S."/>
            <person name="Mehta N."/>
            <person name="Siow C.C."/>
            <person name="Warringer J."/>
            <person name="Moses A.M."/>
            <person name="Louis E.J."/>
            <person name="Nieduszynski C.A."/>
        </authorList>
    </citation>
    <scope>NUCLEOTIDE SEQUENCE [LARGE SCALE GENOMIC DNA]</scope>
    <source>
        <strain evidence="3">H-6 / AS 2.3317 / CBS 10644</strain>
    </source>
</reference>
<proteinExistence type="predicted"/>
<accession>J8LIU6</accession>
<feature type="compositionally biased region" description="Basic residues" evidence="1">
    <location>
        <begin position="11"/>
        <end position="23"/>
    </location>
</feature>
<comment type="caution">
    <text evidence="2">The sequence shown here is derived from an EMBL/GenBank/DDBJ whole genome shotgun (WGS) entry which is preliminary data.</text>
</comment>
<feature type="compositionally biased region" description="Polar residues" evidence="1">
    <location>
        <begin position="25"/>
        <end position="34"/>
    </location>
</feature>
<organism evidence="2 3">
    <name type="scientific">Saccharomyces arboricola (strain H-6 / AS 2.3317 / CBS 10644)</name>
    <name type="common">Yeast</name>
    <dbReference type="NCBI Taxonomy" id="1160507"/>
    <lineage>
        <taxon>Eukaryota</taxon>
        <taxon>Fungi</taxon>
        <taxon>Dikarya</taxon>
        <taxon>Ascomycota</taxon>
        <taxon>Saccharomycotina</taxon>
        <taxon>Saccharomycetes</taxon>
        <taxon>Saccharomycetales</taxon>
        <taxon>Saccharomycetaceae</taxon>
        <taxon>Saccharomyces</taxon>
    </lineage>
</organism>
<gene>
    <name evidence="2" type="ORF">SU7_2923</name>
</gene>
<name>J8LIU6_SACAR</name>
<evidence type="ECO:0000256" key="1">
    <source>
        <dbReference type="SAM" id="MobiDB-lite"/>
    </source>
</evidence>
<dbReference type="HOGENOM" id="CLU_065220_0_0_1"/>
<feature type="region of interest" description="Disordered" evidence="1">
    <location>
        <begin position="1"/>
        <end position="43"/>
    </location>
</feature>
<dbReference type="AlphaFoldDB" id="J8LIU6"/>
<evidence type="ECO:0000313" key="2">
    <source>
        <dbReference type="EMBL" id="EJS41992.1"/>
    </source>
</evidence>
<dbReference type="Proteomes" id="UP000006968">
    <property type="component" value="Chromosome XIV"/>
</dbReference>
<sequence length="410" mass="46773">MDRVRSLIGNHRGHARNRQRHPYSHNETPSTTNILGAEGDGDDQSTIFAQETIRPGTSASEGDDGTDAATLNTAISEGSTIGDLQRQGFINRAPRFTSERIMPFVSILLQRGFFAFPSEESFQLFLHNKRKLDNIDPKTGLGLPLFHAVSLNLVKSLFSNQNTPVMRVYKYVIIDSRYEKPPPNSEQISQIEENVSIYKFEFCTILKIMESHDFSSRVEHNFIFHRNNEPDIHIPMINYNQRKNADTTVHGLNLRWYGTTSLASPFGSNNINLLVLDDTMASYMDQQTIEEYDSYCRSRPTRPLGYLPVWARYTDDKVSVIPKKRILRVATFYMRETDLFEDESGSTTTTAHATYNQTSSNIIDKIPWDSQVLTCMCMLLHEYESRKEKRHTAWGSSTAYMLNGPAGLLM</sequence>
<dbReference type="EMBL" id="ALIE01000168">
    <property type="protein sequence ID" value="EJS41992.1"/>
    <property type="molecule type" value="Genomic_DNA"/>
</dbReference>
<keyword evidence="3" id="KW-1185">Reference proteome</keyword>